<evidence type="ECO:0000256" key="1">
    <source>
        <dbReference type="SAM" id="MobiDB-lite"/>
    </source>
</evidence>
<dbReference type="Proteomes" id="UP000784294">
    <property type="component" value="Unassembled WGS sequence"/>
</dbReference>
<feature type="compositionally biased region" description="Polar residues" evidence="1">
    <location>
        <begin position="16"/>
        <end position="38"/>
    </location>
</feature>
<name>A0A448X5T5_9PLAT</name>
<comment type="caution">
    <text evidence="2">The sequence shown here is derived from an EMBL/GenBank/DDBJ whole genome shotgun (WGS) entry which is preliminary data.</text>
</comment>
<reference evidence="2" key="1">
    <citation type="submission" date="2018-11" db="EMBL/GenBank/DDBJ databases">
        <authorList>
            <consortium name="Pathogen Informatics"/>
        </authorList>
    </citation>
    <scope>NUCLEOTIDE SEQUENCE</scope>
</reference>
<organism evidence="2 3">
    <name type="scientific">Protopolystoma xenopodis</name>
    <dbReference type="NCBI Taxonomy" id="117903"/>
    <lineage>
        <taxon>Eukaryota</taxon>
        <taxon>Metazoa</taxon>
        <taxon>Spiralia</taxon>
        <taxon>Lophotrochozoa</taxon>
        <taxon>Platyhelminthes</taxon>
        <taxon>Monogenea</taxon>
        <taxon>Polyopisthocotylea</taxon>
        <taxon>Polystomatidea</taxon>
        <taxon>Polystomatidae</taxon>
        <taxon>Protopolystoma</taxon>
    </lineage>
</organism>
<gene>
    <name evidence="2" type="ORF">PXEA_LOCUS22205</name>
</gene>
<evidence type="ECO:0000313" key="3">
    <source>
        <dbReference type="Proteomes" id="UP000784294"/>
    </source>
</evidence>
<keyword evidence="3" id="KW-1185">Reference proteome</keyword>
<evidence type="ECO:0000313" key="2">
    <source>
        <dbReference type="EMBL" id="VEL28765.1"/>
    </source>
</evidence>
<accession>A0A448X5T5</accession>
<feature type="region of interest" description="Disordered" evidence="1">
    <location>
        <begin position="14"/>
        <end position="38"/>
    </location>
</feature>
<sequence length="137" mass="14996">MSLGCVCPADRETLPVGSSSGQTAHSDPNPSPVLSSLHHQVPSLPLARPSTVSHFHQYSMSTSSVAIASTQNADFLSLFASPRNLAQKIPSSILRENSKEDEAFSTQATKSHFCNRNLGMFPNLRGYHLFLHTIYRQ</sequence>
<protein>
    <submittedName>
        <fullName evidence="2">Uncharacterized protein</fullName>
    </submittedName>
</protein>
<proteinExistence type="predicted"/>
<dbReference type="AlphaFoldDB" id="A0A448X5T5"/>
<dbReference type="EMBL" id="CAAALY010097625">
    <property type="protein sequence ID" value="VEL28765.1"/>
    <property type="molecule type" value="Genomic_DNA"/>
</dbReference>